<dbReference type="InterPro" id="IPR036388">
    <property type="entry name" value="WH-like_DNA-bd_sf"/>
</dbReference>
<dbReference type="PROSITE" id="PS50110">
    <property type="entry name" value="RESPONSE_REGULATORY"/>
    <property type="match status" value="1"/>
</dbReference>
<dbReference type="EMBL" id="JABMOJ010000364">
    <property type="protein sequence ID" value="NQV65639.1"/>
    <property type="molecule type" value="Genomic_DNA"/>
</dbReference>
<gene>
    <name evidence="6" type="ORF">HQ497_09775</name>
</gene>
<dbReference type="InterPro" id="IPR001867">
    <property type="entry name" value="OmpR/PhoB-type_DNA-bd"/>
</dbReference>
<dbReference type="GO" id="GO:0000156">
    <property type="term" value="F:phosphorelay response regulator activity"/>
    <property type="evidence" value="ECO:0007669"/>
    <property type="project" value="TreeGrafter"/>
</dbReference>
<dbReference type="PROSITE" id="PS51755">
    <property type="entry name" value="OMPR_PHOB"/>
    <property type="match status" value="1"/>
</dbReference>
<feature type="domain" description="Response regulatory" evidence="4">
    <location>
        <begin position="7"/>
        <end position="120"/>
    </location>
</feature>
<dbReference type="PANTHER" id="PTHR48111:SF58">
    <property type="entry name" value="TORCAD OPERON TRANSCRIPTIONAL REGULATORY PROTEIN TORR"/>
    <property type="match status" value="1"/>
</dbReference>
<dbReference type="CDD" id="cd00383">
    <property type="entry name" value="trans_reg_C"/>
    <property type="match status" value="1"/>
</dbReference>
<evidence type="ECO:0000313" key="7">
    <source>
        <dbReference type="Proteomes" id="UP000754644"/>
    </source>
</evidence>
<proteinExistence type="predicted"/>
<dbReference type="Gene3D" id="6.10.250.690">
    <property type="match status" value="1"/>
</dbReference>
<accession>A0A973A8C6</accession>
<name>A0A973A8C6_9GAMM</name>
<feature type="DNA-binding region" description="OmpR/PhoB-type" evidence="3">
    <location>
        <begin position="133"/>
        <end position="233"/>
    </location>
</feature>
<evidence type="ECO:0000259" key="5">
    <source>
        <dbReference type="PROSITE" id="PS51755"/>
    </source>
</evidence>
<feature type="modified residue" description="4-aspartylphosphate" evidence="2">
    <location>
        <position position="56"/>
    </location>
</feature>
<evidence type="ECO:0000313" key="6">
    <source>
        <dbReference type="EMBL" id="NQV65639.1"/>
    </source>
</evidence>
<evidence type="ECO:0000259" key="4">
    <source>
        <dbReference type="PROSITE" id="PS50110"/>
    </source>
</evidence>
<dbReference type="Gene3D" id="1.10.10.10">
    <property type="entry name" value="Winged helix-like DNA-binding domain superfamily/Winged helix DNA-binding domain"/>
    <property type="match status" value="1"/>
</dbReference>
<evidence type="ECO:0000256" key="1">
    <source>
        <dbReference type="ARBA" id="ARBA00023125"/>
    </source>
</evidence>
<organism evidence="6 7">
    <name type="scientific">SAR86 cluster bacterium</name>
    <dbReference type="NCBI Taxonomy" id="2030880"/>
    <lineage>
        <taxon>Bacteria</taxon>
        <taxon>Pseudomonadati</taxon>
        <taxon>Pseudomonadota</taxon>
        <taxon>Gammaproteobacteria</taxon>
        <taxon>SAR86 cluster</taxon>
    </lineage>
</organism>
<dbReference type="GO" id="GO:0005829">
    <property type="term" value="C:cytosol"/>
    <property type="evidence" value="ECO:0007669"/>
    <property type="project" value="TreeGrafter"/>
</dbReference>
<dbReference type="Proteomes" id="UP000754644">
    <property type="component" value="Unassembled WGS sequence"/>
</dbReference>
<dbReference type="AlphaFoldDB" id="A0A973A8C6"/>
<dbReference type="SMART" id="SM00862">
    <property type="entry name" value="Trans_reg_C"/>
    <property type="match status" value="1"/>
</dbReference>
<dbReference type="SMART" id="SM00448">
    <property type="entry name" value="REC"/>
    <property type="match status" value="1"/>
</dbReference>
<dbReference type="Pfam" id="PF00072">
    <property type="entry name" value="Response_reg"/>
    <property type="match status" value="1"/>
</dbReference>
<dbReference type="InterPro" id="IPR039420">
    <property type="entry name" value="WalR-like"/>
</dbReference>
<dbReference type="SUPFAM" id="SSF46894">
    <property type="entry name" value="C-terminal effector domain of the bipartite response regulators"/>
    <property type="match status" value="1"/>
</dbReference>
<dbReference type="SUPFAM" id="SSF52172">
    <property type="entry name" value="CheY-like"/>
    <property type="match status" value="1"/>
</dbReference>
<keyword evidence="2" id="KW-0597">Phosphoprotein</keyword>
<reference evidence="6" key="1">
    <citation type="submission" date="2020-05" db="EMBL/GenBank/DDBJ databases">
        <title>Sulfur intermediates as new biogeochemical hubs in an aquatic model microbial ecosystem.</title>
        <authorList>
            <person name="Vigneron A."/>
        </authorList>
    </citation>
    <scope>NUCLEOTIDE SEQUENCE</scope>
    <source>
        <strain evidence="6">Bin.250</strain>
    </source>
</reference>
<dbReference type="GO" id="GO:0032993">
    <property type="term" value="C:protein-DNA complex"/>
    <property type="evidence" value="ECO:0007669"/>
    <property type="project" value="TreeGrafter"/>
</dbReference>
<dbReference type="GO" id="GO:0006355">
    <property type="term" value="P:regulation of DNA-templated transcription"/>
    <property type="evidence" value="ECO:0007669"/>
    <property type="project" value="InterPro"/>
</dbReference>
<comment type="caution">
    <text evidence="6">The sequence shown here is derived from an EMBL/GenBank/DDBJ whole genome shotgun (WGS) entry which is preliminary data.</text>
</comment>
<evidence type="ECO:0000256" key="3">
    <source>
        <dbReference type="PROSITE-ProRule" id="PRU01091"/>
    </source>
</evidence>
<dbReference type="InterPro" id="IPR016032">
    <property type="entry name" value="Sig_transdc_resp-reg_C-effctor"/>
</dbReference>
<dbReference type="PANTHER" id="PTHR48111">
    <property type="entry name" value="REGULATOR OF RPOS"/>
    <property type="match status" value="1"/>
</dbReference>
<protein>
    <submittedName>
        <fullName evidence="6">Response regulator</fullName>
    </submittedName>
</protein>
<evidence type="ECO:0000256" key="2">
    <source>
        <dbReference type="PROSITE-ProRule" id="PRU00169"/>
    </source>
</evidence>
<feature type="domain" description="OmpR/PhoB-type" evidence="5">
    <location>
        <begin position="133"/>
        <end position="233"/>
    </location>
</feature>
<dbReference type="GO" id="GO:0000976">
    <property type="term" value="F:transcription cis-regulatory region binding"/>
    <property type="evidence" value="ECO:0007669"/>
    <property type="project" value="TreeGrafter"/>
</dbReference>
<dbReference type="InterPro" id="IPR001789">
    <property type="entry name" value="Sig_transdc_resp-reg_receiver"/>
</dbReference>
<sequence>MVEQIPGLLVIEDEPITRAQLAAHFEHEGYRVFARADAEGIEQLIITHQVDICLLDINLPGRDGLTVTRELRGQSDVGIILVTSKGEQIDRIIGLESGADDYVSKPFDARELLSRVKALLRRVRIQARLKSKGVSRHFSDWSLNLNKRELKAPNNHRLTLSAGEFNLLLALIDQAGEALTRDELMNKIRNREWYPDDRYIDVLVGQVRRKFRQHSPDQTFISTIHGKGYLFSPTVS</sequence>
<keyword evidence="1 3" id="KW-0238">DNA-binding</keyword>
<dbReference type="Gene3D" id="3.40.50.2300">
    <property type="match status" value="1"/>
</dbReference>
<dbReference type="InterPro" id="IPR011006">
    <property type="entry name" value="CheY-like_superfamily"/>
</dbReference>
<dbReference type="Pfam" id="PF00486">
    <property type="entry name" value="Trans_reg_C"/>
    <property type="match status" value="1"/>
</dbReference>